<gene>
    <name evidence="1" type="ORF">QF030_003774</name>
</gene>
<sequence>MVDSQRRFPSPARAACARAHMCFGYIGHEAMSSGPNYFVTLPNS</sequence>
<evidence type="ECO:0000313" key="2">
    <source>
        <dbReference type="Proteomes" id="UP001230654"/>
    </source>
</evidence>
<protein>
    <submittedName>
        <fullName evidence="1">Uncharacterized protein</fullName>
    </submittedName>
</protein>
<reference evidence="1 2" key="1">
    <citation type="submission" date="2023-07" db="EMBL/GenBank/DDBJ databases">
        <title>Comparative genomics of wheat-associated soil bacteria to identify genetic determinants of phenazine resistance.</title>
        <authorList>
            <person name="Mouncey N."/>
        </authorList>
    </citation>
    <scope>NUCLEOTIDE SEQUENCE [LARGE SCALE GENOMIC DNA]</scope>
    <source>
        <strain evidence="1 2">B2I6</strain>
    </source>
</reference>
<evidence type="ECO:0000313" key="1">
    <source>
        <dbReference type="EMBL" id="MDQ0581596.1"/>
    </source>
</evidence>
<dbReference type="Proteomes" id="UP001230654">
    <property type="component" value="Unassembled WGS sequence"/>
</dbReference>
<proteinExistence type="predicted"/>
<comment type="caution">
    <text evidence="1">The sequence shown here is derived from an EMBL/GenBank/DDBJ whole genome shotgun (WGS) entry which is preliminary data.</text>
</comment>
<name>A0ABU0NR41_STRRH</name>
<organism evidence="1 2">
    <name type="scientific">Streptomyces rishiriensis</name>
    <dbReference type="NCBI Taxonomy" id="68264"/>
    <lineage>
        <taxon>Bacteria</taxon>
        <taxon>Bacillati</taxon>
        <taxon>Actinomycetota</taxon>
        <taxon>Actinomycetes</taxon>
        <taxon>Kitasatosporales</taxon>
        <taxon>Streptomycetaceae</taxon>
        <taxon>Streptomyces</taxon>
    </lineage>
</organism>
<accession>A0ABU0NR41</accession>
<dbReference type="EMBL" id="JAUSWV010000002">
    <property type="protein sequence ID" value="MDQ0581596.1"/>
    <property type="molecule type" value="Genomic_DNA"/>
</dbReference>
<keyword evidence="2" id="KW-1185">Reference proteome</keyword>